<dbReference type="InterPro" id="IPR021961">
    <property type="entry name" value="McrB_DNA-bd"/>
</dbReference>
<reference evidence="3 4" key="1">
    <citation type="submission" date="2011-08" db="EMBL/GenBank/DDBJ databases">
        <authorList>
            <person name="Weinstock G."/>
            <person name="Sodergren E."/>
            <person name="Clifton S."/>
            <person name="Fulton L."/>
            <person name="Fulton B."/>
            <person name="Courtney L."/>
            <person name="Fronick C."/>
            <person name="Harrison M."/>
            <person name="Strong C."/>
            <person name="Farmer C."/>
            <person name="Delahaunty K."/>
            <person name="Markovic C."/>
            <person name="Hall O."/>
            <person name="Minx P."/>
            <person name="Tomlinson C."/>
            <person name="Mitreva M."/>
            <person name="Hou S."/>
            <person name="Chen J."/>
            <person name="Wollam A."/>
            <person name="Pepin K.H."/>
            <person name="Johnson M."/>
            <person name="Bhonagiri V."/>
            <person name="Zhang X."/>
            <person name="Suruliraj S."/>
            <person name="Warren W."/>
            <person name="Chinwalla A."/>
            <person name="Mardis E.R."/>
            <person name="Wilson R.K."/>
        </authorList>
    </citation>
    <scope>NUCLEOTIDE SEQUENCE [LARGE SCALE GENOMIC DNA]</scope>
    <source>
        <strain evidence="3 4">ATCC 33091</strain>
    </source>
</reference>
<dbReference type="Proteomes" id="UP000003597">
    <property type="component" value="Unassembled WGS sequence"/>
</dbReference>
<gene>
    <name evidence="3" type="ORF">HMPREF0557_00949</name>
</gene>
<evidence type="ECO:0000259" key="1">
    <source>
        <dbReference type="Pfam" id="PF12102"/>
    </source>
</evidence>
<evidence type="ECO:0000313" key="3">
    <source>
        <dbReference type="EMBL" id="EHN61930.1"/>
    </source>
</evidence>
<keyword evidence="4" id="KW-1185">Reference proteome</keyword>
<dbReference type="InterPro" id="IPR024975">
    <property type="entry name" value="NOV_C"/>
</dbReference>
<dbReference type="AlphaFoldDB" id="A0AB72ZAE5"/>
<feature type="domain" description="Type IV methyl-directed restriction enzyme EcoKMcrB subunit DNA-binding" evidence="1">
    <location>
        <begin position="25"/>
        <end position="210"/>
    </location>
</feature>
<accession>A0AB72ZAE5</accession>
<dbReference type="Pfam" id="PF13020">
    <property type="entry name" value="NOV_C"/>
    <property type="match status" value="1"/>
</dbReference>
<feature type="domain" description="Protein NO VEIN C-terminal" evidence="2">
    <location>
        <begin position="296"/>
        <end position="400"/>
    </location>
</feature>
<sequence length="436" mass="50461">MYEKMKIHIVKRMFVMNLVRLLKYMQENYGEQITNHPMAGNEVAKNFKKGAKTVFETFLLGNDYKISASIGTGGWANVPWIAVHDKEISTSVQEGVNVVYLFTNDYQGVYLSLNQGYTYVKNNYKNTKLTLEKIACFWQENLSTLKSKNGFTIEPINLGREKSRYTNLVKGYESCNIYSKYYNISDLVETDNDLLLQDLLQMITVFKELKSHLTLEGKRGIEDTIDFIVDNGTFNELSEKTKSEKIVEIEKKRTLVLGKEETRSRNSVVKEEKAPYITKRDYAKEAIRNTEKGLQGEYLVINYERDRLMKNTITKSYADKITHVAESGDGHGYDIISYDINPDAPNEVIEIYIEVKTTNGNRDAPFYLSDNELNVARTKGKRYKIYRVYNYNTMPQLKIIDNLFNENLEIKPINYIVKGVNQNDKHTKNQLPENTI</sequence>
<protein>
    <recommendedName>
        <fullName evidence="5">Protein NO VEIN C-terminal domain-containing protein</fullName>
    </recommendedName>
</protein>
<name>A0AB72ZAE5_LISIO</name>
<dbReference type="EMBL" id="AGCN01000017">
    <property type="protein sequence ID" value="EHN61930.1"/>
    <property type="molecule type" value="Genomic_DNA"/>
</dbReference>
<organism evidence="3 4">
    <name type="scientific">Listeria innocua ATCC 33091</name>
    <dbReference type="NCBI Taxonomy" id="1002366"/>
    <lineage>
        <taxon>Bacteria</taxon>
        <taxon>Bacillati</taxon>
        <taxon>Bacillota</taxon>
        <taxon>Bacilli</taxon>
        <taxon>Bacillales</taxon>
        <taxon>Listeriaceae</taxon>
        <taxon>Listeria</taxon>
    </lineage>
</organism>
<evidence type="ECO:0000259" key="2">
    <source>
        <dbReference type="Pfam" id="PF13020"/>
    </source>
</evidence>
<evidence type="ECO:0000313" key="4">
    <source>
        <dbReference type="Proteomes" id="UP000003597"/>
    </source>
</evidence>
<comment type="caution">
    <text evidence="3">The sequence shown here is derived from an EMBL/GenBank/DDBJ whole genome shotgun (WGS) entry which is preliminary data.</text>
</comment>
<evidence type="ECO:0008006" key="5">
    <source>
        <dbReference type="Google" id="ProtNLM"/>
    </source>
</evidence>
<dbReference type="Gene3D" id="3.30.920.90">
    <property type="match status" value="1"/>
</dbReference>
<dbReference type="Pfam" id="PF12102">
    <property type="entry name" value="MrcB_N"/>
    <property type="match status" value="1"/>
</dbReference>
<proteinExistence type="predicted"/>